<evidence type="ECO:0000313" key="3">
    <source>
        <dbReference type="EMBL" id="KXX79486.1"/>
    </source>
</evidence>
<name>A0A175W6W8_9PEZI</name>
<dbReference type="PANTHER" id="PTHR45641:SF19">
    <property type="entry name" value="NEPHROCYSTIN-3"/>
    <property type="match status" value="1"/>
</dbReference>
<dbReference type="InterPro" id="IPR019734">
    <property type="entry name" value="TPR_rpt"/>
</dbReference>
<dbReference type="Gene3D" id="1.25.40.10">
    <property type="entry name" value="Tetratricopeptide repeat domain"/>
    <property type="match status" value="2"/>
</dbReference>
<gene>
    <name evidence="3" type="ORF">MMYC01_205199</name>
</gene>
<dbReference type="Proteomes" id="UP000078237">
    <property type="component" value="Unassembled WGS sequence"/>
</dbReference>
<comment type="caution">
    <text evidence="3">The sequence shown here is derived from an EMBL/GenBank/DDBJ whole genome shotgun (WGS) entry which is preliminary data.</text>
</comment>
<dbReference type="VEuPathDB" id="FungiDB:MMYC01_205199"/>
<protein>
    <submittedName>
        <fullName evidence="3">Clustered mitochondria protein</fullName>
    </submittedName>
</protein>
<reference evidence="3 4" key="1">
    <citation type="journal article" date="2016" name="Genome Announc.">
        <title>Genome Sequence of Madurella mycetomatis mm55, Isolated from a Human Mycetoma Case in Sudan.</title>
        <authorList>
            <person name="Smit S."/>
            <person name="Derks M.F."/>
            <person name="Bervoets S."/>
            <person name="Fahal A."/>
            <person name="van Leeuwen W."/>
            <person name="van Belkum A."/>
            <person name="van de Sande W.W."/>
        </authorList>
    </citation>
    <scope>NUCLEOTIDE SEQUENCE [LARGE SCALE GENOMIC DNA]</scope>
    <source>
        <strain evidence="4">mm55</strain>
    </source>
</reference>
<keyword evidence="2" id="KW-0802">TPR repeat</keyword>
<dbReference type="OrthoDB" id="5104449at2759"/>
<dbReference type="PANTHER" id="PTHR45641">
    <property type="entry name" value="TETRATRICOPEPTIDE REPEAT PROTEIN (AFU_ORTHOLOGUE AFUA_6G03870)"/>
    <property type="match status" value="1"/>
</dbReference>
<organism evidence="3 4">
    <name type="scientific">Madurella mycetomatis</name>
    <dbReference type="NCBI Taxonomy" id="100816"/>
    <lineage>
        <taxon>Eukaryota</taxon>
        <taxon>Fungi</taxon>
        <taxon>Dikarya</taxon>
        <taxon>Ascomycota</taxon>
        <taxon>Pezizomycotina</taxon>
        <taxon>Sordariomycetes</taxon>
        <taxon>Sordariomycetidae</taxon>
        <taxon>Sordariales</taxon>
        <taxon>Sordariales incertae sedis</taxon>
        <taxon>Madurella</taxon>
    </lineage>
</organism>
<keyword evidence="4" id="KW-1185">Reference proteome</keyword>
<dbReference type="SMART" id="SM00028">
    <property type="entry name" value="TPR"/>
    <property type="match status" value="3"/>
</dbReference>
<accession>A0A175W6W8</accession>
<evidence type="ECO:0000256" key="1">
    <source>
        <dbReference type="ARBA" id="ARBA00022737"/>
    </source>
</evidence>
<sequence length="394" mass="44965">MSIHRVVQSTRLKTLSQDERQEAFDVVLSILATCFPKQIVGTHMHELWKGCETFLAHVLAFDKAVQRWQPSFGEQNAVYVNMMCDVTWYLWEIGQYNEALRLLESTERICARTIGLNNLEGARIFVNRGSVFSTLNRYKDAGKLFANALHIRRRILPGDHQLLANSYMQMGNYYLNTSSGTTGIEDAIQAHEKVIETRLKSSTTKPTDMIVSYLNFCRSLMMGGRLNDAQANLAKAEELEGKVRDGRTHLYYRNHRLFILGNILARRGKVEMALDAHREVYNIRRNLKVQSYALGISLHKIGTLQHRLGNQYQAINTLKEAIPLLESFLGPTEAKLARLARTEMTLAEVLATGHEAASWRERALQHYCQAVGREEPVDDWSRIDFDALVPVIDR</sequence>
<dbReference type="AlphaFoldDB" id="A0A175W6W8"/>
<keyword evidence="1" id="KW-0677">Repeat</keyword>
<dbReference type="STRING" id="100816.A0A175W6W8"/>
<dbReference type="SUPFAM" id="SSF48452">
    <property type="entry name" value="TPR-like"/>
    <property type="match status" value="1"/>
</dbReference>
<dbReference type="EMBL" id="LCTW02000085">
    <property type="protein sequence ID" value="KXX79486.1"/>
    <property type="molecule type" value="Genomic_DNA"/>
</dbReference>
<dbReference type="InterPro" id="IPR011990">
    <property type="entry name" value="TPR-like_helical_dom_sf"/>
</dbReference>
<evidence type="ECO:0000313" key="4">
    <source>
        <dbReference type="Proteomes" id="UP000078237"/>
    </source>
</evidence>
<proteinExistence type="predicted"/>
<evidence type="ECO:0000256" key="2">
    <source>
        <dbReference type="ARBA" id="ARBA00022803"/>
    </source>
</evidence>
<dbReference type="Pfam" id="PF13424">
    <property type="entry name" value="TPR_12"/>
    <property type="match status" value="1"/>
</dbReference>